<evidence type="ECO:0000313" key="8">
    <source>
        <dbReference type="Proteomes" id="UP000005726"/>
    </source>
</evidence>
<gene>
    <name evidence="7" type="ORF">REG_0972</name>
</gene>
<dbReference type="AlphaFoldDB" id="E0WSN7"/>
<evidence type="ECO:0000256" key="5">
    <source>
        <dbReference type="ARBA" id="ARBA00022723"/>
    </source>
</evidence>
<dbReference type="NCBIfam" id="NF008064">
    <property type="entry name" value="PRK10799.1"/>
    <property type="match status" value="1"/>
</dbReference>
<dbReference type="GO" id="GO:0005737">
    <property type="term" value="C:cytoplasm"/>
    <property type="evidence" value="ECO:0007669"/>
    <property type="project" value="TreeGrafter"/>
</dbReference>
<organism evidence="7 8">
    <name type="scientific">Candidatus Regiella insecticola LSR1</name>
    <dbReference type="NCBI Taxonomy" id="663321"/>
    <lineage>
        <taxon>Bacteria</taxon>
        <taxon>Pseudomonadati</taxon>
        <taxon>Pseudomonadota</taxon>
        <taxon>Gammaproteobacteria</taxon>
        <taxon>Enterobacterales</taxon>
        <taxon>Enterobacteriaceae</taxon>
        <taxon>aphid secondary symbionts</taxon>
        <taxon>Candidatus Regiella</taxon>
    </lineage>
</organism>
<feature type="binding site" evidence="6">
    <location>
        <position position="226"/>
    </location>
    <ligand>
        <name>a divalent metal cation</name>
        <dbReference type="ChEBI" id="CHEBI:60240"/>
        <label>1</label>
    </ligand>
</feature>
<evidence type="ECO:0000256" key="1">
    <source>
        <dbReference type="ARBA" id="ARBA00003081"/>
    </source>
</evidence>
<evidence type="ECO:0000313" key="7">
    <source>
        <dbReference type="EMBL" id="EFL92006.1"/>
    </source>
</evidence>
<sequence>MSKRVISMKNTELEKIINNLLNIQNFQDYAPNGLQVEGQSKVERIVTGVTASQALLDQAIAKGADTILVHHGYFWKNEPVVIRGMKRKRLNTLLTHNMNLYAYHLPLDAHPTLGNNAQLAGLLGINVLGNIEPLLPYGEFEKSVDTVVFRKRLEKLLGREVIHCGDPSVVKIKKLAWCTGGGQGYIQQAAEFGVDAFISGEISEQTTHIAREMGLNFYAAGHHATERYGIKALGEWLAEHHQCDVTFIDLPNPA</sequence>
<protein>
    <recommendedName>
        <fullName evidence="4">GTP cyclohydrolase 1 type 2 homolog</fullName>
    </recommendedName>
</protein>
<evidence type="ECO:0000256" key="2">
    <source>
        <dbReference type="ARBA" id="ARBA00006964"/>
    </source>
</evidence>
<dbReference type="Pfam" id="PF01784">
    <property type="entry name" value="DUF34_NIF3"/>
    <property type="match status" value="1"/>
</dbReference>
<feature type="binding site" evidence="6">
    <location>
        <position position="108"/>
    </location>
    <ligand>
        <name>a divalent metal cation</name>
        <dbReference type="ChEBI" id="CHEBI:60240"/>
        <label>1</label>
    </ligand>
</feature>
<dbReference type="SUPFAM" id="SSF102705">
    <property type="entry name" value="NIF3 (NGG1p interacting factor 3)-like"/>
    <property type="match status" value="1"/>
</dbReference>
<dbReference type="InterPro" id="IPR002678">
    <property type="entry name" value="DUF34/NIF3"/>
</dbReference>
<evidence type="ECO:0000256" key="6">
    <source>
        <dbReference type="PIRSR" id="PIRSR602678-1"/>
    </source>
</evidence>
<dbReference type="EMBL" id="GL379591">
    <property type="protein sequence ID" value="EFL92006.1"/>
    <property type="molecule type" value="Genomic_DNA"/>
</dbReference>
<dbReference type="FunFam" id="3.40.1390.30:FF:000002">
    <property type="entry name" value="Nif3-like dinuclear metal center protein"/>
    <property type="match status" value="1"/>
</dbReference>
<dbReference type="HOGENOM" id="CLU_037423_3_0_6"/>
<accession>E0WSN7</accession>
<keyword evidence="5 6" id="KW-0479">Metal-binding</keyword>
<evidence type="ECO:0000256" key="4">
    <source>
        <dbReference type="ARBA" id="ARBA00022112"/>
    </source>
</evidence>
<dbReference type="PANTHER" id="PTHR13799:SF14">
    <property type="entry name" value="GTP CYCLOHYDROLASE 1 TYPE 2 HOMOLOG"/>
    <property type="match status" value="1"/>
</dbReference>
<dbReference type="eggNOG" id="COG0327">
    <property type="taxonomic scope" value="Bacteria"/>
</dbReference>
<name>E0WSN7_9ENTR</name>
<comment type="function">
    <text evidence="1">Provides significant protection from radiation damage and may be involved in the degradation of radiation-damaged nucleotides.</text>
</comment>
<feature type="binding site" evidence="6">
    <location>
        <position position="70"/>
    </location>
    <ligand>
        <name>a divalent metal cation</name>
        <dbReference type="ChEBI" id="CHEBI:60240"/>
        <label>1</label>
    </ligand>
</feature>
<proteinExistence type="inferred from homology"/>
<evidence type="ECO:0000256" key="3">
    <source>
        <dbReference type="ARBA" id="ARBA00011257"/>
    </source>
</evidence>
<feature type="binding site" evidence="6">
    <location>
        <position position="71"/>
    </location>
    <ligand>
        <name>a divalent metal cation</name>
        <dbReference type="ChEBI" id="CHEBI:60240"/>
        <label>1</label>
    </ligand>
</feature>
<keyword evidence="8" id="KW-1185">Reference proteome</keyword>
<comment type="subunit">
    <text evidence="3">Toroid-shaped homohexamer. In the hexamer, 3 dimers assemble to form a ring-like structure surrounding a central hole.</text>
</comment>
<feature type="binding site" evidence="6">
    <location>
        <position position="222"/>
    </location>
    <ligand>
        <name>a divalent metal cation</name>
        <dbReference type="ChEBI" id="CHEBI:60240"/>
        <label>1</label>
    </ligand>
</feature>
<comment type="similarity">
    <text evidence="2">Belongs to the GTP cyclohydrolase I type 2/NIF3 family.</text>
</comment>
<dbReference type="InterPro" id="IPR036069">
    <property type="entry name" value="DUF34/NIF3_sf"/>
</dbReference>
<dbReference type="NCBIfam" id="TIGR00486">
    <property type="entry name" value="YbgI_SA1388"/>
    <property type="match status" value="1"/>
</dbReference>
<dbReference type="PANTHER" id="PTHR13799">
    <property type="entry name" value="NGG1 INTERACTING FACTOR 3"/>
    <property type="match status" value="1"/>
</dbReference>
<dbReference type="GO" id="GO:0046872">
    <property type="term" value="F:metal ion binding"/>
    <property type="evidence" value="ECO:0007669"/>
    <property type="project" value="UniProtKB-KW"/>
</dbReference>
<reference evidence="7" key="1">
    <citation type="journal article" date="2009" name="Environ. Microbiol.">
        <title>Dynamics of genome evolution in facultative symbionts of aphids.</title>
        <authorList>
            <person name="Degnan P.H."/>
            <person name="Leonardo T.E."/>
            <person name="Cass B.N."/>
            <person name="Hurwitz B."/>
            <person name="Stern D."/>
            <person name="Gibbs R.A."/>
            <person name="Richards S."/>
            <person name="Moran N.A."/>
        </authorList>
    </citation>
    <scope>NUCLEOTIDE SEQUENCE [LARGE SCALE GENOMIC DNA]</scope>
    <source>
        <strain evidence="7">LSR1</strain>
    </source>
</reference>
<dbReference type="Proteomes" id="UP000005726">
    <property type="component" value="Unassembled WGS sequence"/>
</dbReference>
<dbReference type="Gene3D" id="3.40.1390.30">
    <property type="entry name" value="NIF3 (NGG1p interacting factor 3)-like"/>
    <property type="match status" value="2"/>
</dbReference>
<dbReference type="STRING" id="663321.REG_0972"/>